<reference evidence="4" key="1">
    <citation type="submission" date="2016-12" db="EMBL/GenBank/DDBJ databases">
        <title>Draft Genome Sequences od Carboxydothermus pertinax and islandicus, Hydrogenogenic Carboxydotrophic Bacteria.</title>
        <authorList>
            <person name="Fukuyama Y."/>
            <person name="Ohmae K."/>
            <person name="Yoneda Y."/>
            <person name="Yoshida T."/>
            <person name="Sako Y."/>
        </authorList>
    </citation>
    <scope>NUCLEOTIDE SEQUENCE [LARGE SCALE GENOMIC DNA]</scope>
    <source>
        <strain evidence="4">Ug1</strain>
    </source>
</reference>
<accession>A0A1L8CWB8</accession>
<protein>
    <submittedName>
        <fullName evidence="3">Glycine reductase</fullName>
    </submittedName>
</protein>
<dbReference type="SUPFAM" id="SSF53901">
    <property type="entry name" value="Thiolase-like"/>
    <property type="match status" value="1"/>
</dbReference>
<evidence type="ECO:0000313" key="3">
    <source>
        <dbReference type="EMBL" id="GAV23218.1"/>
    </source>
</evidence>
<dbReference type="Pfam" id="PF08545">
    <property type="entry name" value="ACP_syn_III"/>
    <property type="match status" value="1"/>
</dbReference>
<dbReference type="AlphaFoldDB" id="A0A1L8CWB8"/>
<dbReference type="OrthoDB" id="9762068at2"/>
<gene>
    <name evidence="3" type="ORF">cpu_17280</name>
</gene>
<dbReference type="Pfam" id="PF19364">
    <property type="entry name" value="DUF5940"/>
    <property type="match status" value="1"/>
</dbReference>
<dbReference type="PIRSF" id="PIRSF037559">
    <property type="entry name" value="Gly_sarc_betain_red_a"/>
    <property type="match status" value="1"/>
</dbReference>
<proteinExistence type="predicted"/>
<evidence type="ECO:0000259" key="2">
    <source>
        <dbReference type="Pfam" id="PF19364"/>
    </source>
</evidence>
<name>A0A1L8CWB8_9THEO</name>
<feature type="domain" description="Beta-ketoacyl-[acyl-carrier-protein] synthase III N-terminal" evidence="1">
    <location>
        <begin position="253"/>
        <end position="323"/>
    </location>
</feature>
<comment type="caution">
    <text evidence="3">The sequence shown here is derived from an EMBL/GenBank/DDBJ whole genome shotgun (WGS) entry which is preliminary data.</text>
</comment>
<dbReference type="Proteomes" id="UP000187485">
    <property type="component" value="Unassembled WGS sequence"/>
</dbReference>
<dbReference type="EMBL" id="BDJK01000036">
    <property type="protein sequence ID" value="GAV23218.1"/>
    <property type="molecule type" value="Genomic_DNA"/>
</dbReference>
<dbReference type="Gene3D" id="3.40.47.10">
    <property type="match status" value="1"/>
</dbReference>
<dbReference type="InterPro" id="IPR013751">
    <property type="entry name" value="ACP_syn_III_N"/>
</dbReference>
<dbReference type="CDD" id="cd00827">
    <property type="entry name" value="init_cond_enzymes"/>
    <property type="match status" value="1"/>
</dbReference>
<dbReference type="NCBIfam" id="NF040746">
    <property type="entry name" value="reduct_C_beta"/>
    <property type="match status" value="1"/>
</dbReference>
<dbReference type="GO" id="GO:0004315">
    <property type="term" value="F:3-oxoacyl-[acyl-carrier-protein] synthase activity"/>
    <property type="evidence" value="ECO:0007669"/>
    <property type="project" value="InterPro"/>
</dbReference>
<dbReference type="InterPro" id="IPR017236">
    <property type="entry name" value="Gly/sarc/bet/_Rdtase_C_bsu"/>
</dbReference>
<organism evidence="3 4">
    <name type="scientific">Carboxydothermus pertinax</name>
    <dbReference type="NCBI Taxonomy" id="870242"/>
    <lineage>
        <taxon>Bacteria</taxon>
        <taxon>Bacillati</taxon>
        <taxon>Bacillota</taxon>
        <taxon>Clostridia</taxon>
        <taxon>Thermoanaerobacterales</taxon>
        <taxon>Thermoanaerobacteraceae</taxon>
        <taxon>Carboxydothermus</taxon>
    </lineage>
</organism>
<dbReference type="InterPro" id="IPR016039">
    <property type="entry name" value="Thiolase-like"/>
</dbReference>
<evidence type="ECO:0000313" key="4">
    <source>
        <dbReference type="Proteomes" id="UP000187485"/>
    </source>
</evidence>
<dbReference type="RefSeq" id="WP_075859659.1">
    <property type="nucleotide sequence ID" value="NZ_BDJK01000036.1"/>
</dbReference>
<evidence type="ECO:0000259" key="1">
    <source>
        <dbReference type="Pfam" id="PF08545"/>
    </source>
</evidence>
<dbReference type="GO" id="GO:0006633">
    <property type="term" value="P:fatty acid biosynthetic process"/>
    <property type="evidence" value="ECO:0007669"/>
    <property type="project" value="InterPro"/>
</dbReference>
<dbReference type="InterPro" id="IPR045984">
    <property type="entry name" value="DUF5940"/>
</dbReference>
<feature type="domain" description="DUF5940" evidence="2">
    <location>
        <begin position="346"/>
        <end position="508"/>
    </location>
</feature>
<keyword evidence="4" id="KW-1185">Reference proteome</keyword>
<sequence>MPVLKGVGQCLIHAPNILYHNGTTQTVERLKNPDSEYLKNLPEHLRKYNDALAYAPNQAYIGNIGLEELKTIPRPWYTNPINETSRFGKYGEIMPEDEFYGLLKIADAFDLVILEESFQEEVKEKLAKHKLINEQLLARLTNAKPPGEIEKLVASHTAEGLYLGQKLVGCVRQAHEIDENLSAHIMLENLVVKASGILAVLHLLANTGINPAKVDYIIECSEEACGDMNQRGGGNFAKAIGEIAGLVNANGSDVRGFCAGPTHALLHAASLIEAGTFKNVIVVGGGAVAKLGMNGKDHVNKGMPVLEDMLGAFAVLVSENDGVNPIIRLDVIGKHNIGSGASPQQVMKALVSEPLAKLGRKITEIDYYSVEMQNPELTEPAGAGNVPEANYKMIGALAVMAGEIGRADIPKFVEKHGLPGFAPTQGHIPSGVPALGFFRDALLEGKISSAMVIGKGSLFLARMTNLFDGLSLLIEKNPGKVEKTTDFTKETVREMVAEYLREMAKGLLS</sequence>
<dbReference type="STRING" id="870242.cpu_17280"/>